<comment type="subcellular location">
    <subcellularLocation>
        <location evidence="7">Cytoplasm</location>
    </subcellularLocation>
</comment>
<dbReference type="Gene3D" id="3.40.50.1400">
    <property type="match status" value="2"/>
</dbReference>
<evidence type="ECO:0000313" key="9">
    <source>
        <dbReference type="EMBL" id="GAA5087555.1"/>
    </source>
</evidence>
<comment type="similarity">
    <text evidence="1 7 8">Belongs to the ferrochelatase family.</text>
</comment>
<dbReference type="EC" id="4.98.1.1" evidence="7"/>
<dbReference type="Proteomes" id="UP001500227">
    <property type="component" value="Unassembled WGS sequence"/>
</dbReference>
<protein>
    <recommendedName>
        <fullName evidence="7">Ferrochelatase</fullName>
        <ecNumber evidence="7">4.98.1.1</ecNumber>
    </recommendedName>
    <alternativeName>
        <fullName evidence="7">Heme synthase</fullName>
    </alternativeName>
    <alternativeName>
        <fullName evidence="7">Protoheme ferro-lyase</fullName>
    </alternativeName>
</protein>
<accession>A0ABP9M2F3</accession>
<keyword evidence="7" id="KW-0479">Metal-binding</keyword>
<dbReference type="InterPro" id="IPR033659">
    <property type="entry name" value="Ferrochelatase_N"/>
</dbReference>
<dbReference type="PANTHER" id="PTHR11108:SF1">
    <property type="entry name" value="FERROCHELATASE, MITOCHONDRIAL"/>
    <property type="match status" value="1"/>
</dbReference>
<comment type="pathway">
    <text evidence="7">Porphyrin-containing compound metabolism; protoheme biosynthesis; protoheme from protoporphyrin-IX: step 1/1.</text>
</comment>
<evidence type="ECO:0000256" key="3">
    <source>
        <dbReference type="ARBA" id="ARBA00023133"/>
    </source>
</evidence>
<organism evidence="9 10">
    <name type="scientific">Paenalcaligenes hermetiae</name>
    <dbReference type="NCBI Taxonomy" id="1157987"/>
    <lineage>
        <taxon>Bacteria</taxon>
        <taxon>Pseudomonadati</taxon>
        <taxon>Pseudomonadota</taxon>
        <taxon>Betaproteobacteria</taxon>
        <taxon>Burkholderiales</taxon>
        <taxon>Alcaligenaceae</taxon>
        <taxon>Paenalcaligenes</taxon>
    </lineage>
</organism>
<comment type="caution">
    <text evidence="9">The sequence shown here is derived from an EMBL/GenBank/DDBJ whole genome shotgun (WGS) entry which is preliminary data.</text>
</comment>
<evidence type="ECO:0000256" key="4">
    <source>
        <dbReference type="ARBA" id="ARBA00023239"/>
    </source>
</evidence>
<evidence type="ECO:0000256" key="2">
    <source>
        <dbReference type="ARBA" id="ARBA00023004"/>
    </source>
</evidence>
<evidence type="ECO:0000256" key="1">
    <source>
        <dbReference type="ARBA" id="ARBA00007718"/>
    </source>
</evidence>
<dbReference type="CDD" id="cd00419">
    <property type="entry name" value="Ferrochelatase_C"/>
    <property type="match status" value="1"/>
</dbReference>
<name>A0ABP9M2F3_9BURK</name>
<evidence type="ECO:0000256" key="8">
    <source>
        <dbReference type="RuleBase" id="RU004185"/>
    </source>
</evidence>
<dbReference type="PANTHER" id="PTHR11108">
    <property type="entry name" value="FERROCHELATASE"/>
    <property type="match status" value="1"/>
</dbReference>
<dbReference type="HAMAP" id="MF_00323">
    <property type="entry name" value="Ferrochelatase"/>
    <property type="match status" value="1"/>
</dbReference>
<dbReference type="EMBL" id="BAABKD010000007">
    <property type="protein sequence ID" value="GAA5087555.1"/>
    <property type="molecule type" value="Genomic_DNA"/>
</dbReference>
<keyword evidence="10" id="KW-1185">Reference proteome</keyword>
<keyword evidence="3 7" id="KW-0350">Heme biosynthesis</keyword>
<gene>
    <name evidence="7 9" type="primary">hemH</name>
    <name evidence="9" type="ORF">GCM10023337_08110</name>
</gene>
<evidence type="ECO:0000256" key="6">
    <source>
        <dbReference type="ARBA" id="ARBA00024536"/>
    </source>
</evidence>
<evidence type="ECO:0000256" key="5">
    <source>
        <dbReference type="ARBA" id="ARBA00023244"/>
    </source>
</evidence>
<dbReference type="CDD" id="cd03411">
    <property type="entry name" value="Ferrochelatase_N"/>
    <property type="match status" value="1"/>
</dbReference>
<dbReference type="RefSeq" id="WP_260649917.1">
    <property type="nucleotide sequence ID" value="NZ_BAABKD010000007.1"/>
</dbReference>
<dbReference type="InterPro" id="IPR033644">
    <property type="entry name" value="Ferrochelatase_C"/>
</dbReference>
<feature type="binding site" evidence="7">
    <location>
        <position position="301"/>
    </location>
    <ligand>
        <name>Fe(2+)</name>
        <dbReference type="ChEBI" id="CHEBI:29033"/>
    </ligand>
</feature>
<comment type="catalytic activity">
    <reaction evidence="6">
        <text>Fe-coproporphyrin III + 2 H(+) = coproporphyrin III + Fe(2+)</text>
        <dbReference type="Rhea" id="RHEA:49572"/>
        <dbReference type="ChEBI" id="CHEBI:15378"/>
        <dbReference type="ChEBI" id="CHEBI:29033"/>
        <dbReference type="ChEBI" id="CHEBI:68438"/>
        <dbReference type="ChEBI" id="CHEBI:131725"/>
        <dbReference type="EC" id="4.99.1.9"/>
    </reaction>
    <physiologicalReaction direction="right-to-left" evidence="6">
        <dbReference type="Rhea" id="RHEA:49574"/>
    </physiologicalReaction>
</comment>
<reference evidence="10" key="1">
    <citation type="journal article" date="2019" name="Int. J. Syst. Evol. Microbiol.">
        <title>The Global Catalogue of Microorganisms (GCM) 10K type strain sequencing project: providing services to taxonomists for standard genome sequencing and annotation.</title>
        <authorList>
            <consortium name="The Broad Institute Genomics Platform"/>
            <consortium name="The Broad Institute Genome Sequencing Center for Infectious Disease"/>
            <person name="Wu L."/>
            <person name="Ma J."/>
        </authorList>
    </citation>
    <scope>NUCLEOTIDE SEQUENCE [LARGE SCALE GENOMIC DNA]</scope>
    <source>
        <strain evidence="10">JCM 18423</strain>
    </source>
</reference>
<dbReference type="SUPFAM" id="SSF53800">
    <property type="entry name" value="Chelatase"/>
    <property type="match status" value="1"/>
</dbReference>
<keyword evidence="7" id="KW-0963">Cytoplasm</keyword>
<evidence type="ECO:0000256" key="7">
    <source>
        <dbReference type="HAMAP-Rule" id="MF_00323"/>
    </source>
</evidence>
<keyword evidence="5 7" id="KW-0627">Porphyrin biosynthesis</keyword>
<dbReference type="Pfam" id="PF00762">
    <property type="entry name" value="Ferrochelatase"/>
    <property type="match status" value="1"/>
</dbReference>
<evidence type="ECO:0000313" key="10">
    <source>
        <dbReference type="Proteomes" id="UP001500227"/>
    </source>
</evidence>
<comment type="catalytic activity">
    <reaction evidence="7">
        <text>heme b + 2 H(+) = protoporphyrin IX + Fe(2+)</text>
        <dbReference type="Rhea" id="RHEA:22584"/>
        <dbReference type="ChEBI" id="CHEBI:15378"/>
        <dbReference type="ChEBI" id="CHEBI:29033"/>
        <dbReference type="ChEBI" id="CHEBI:57306"/>
        <dbReference type="ChEBI" id="CHEBI:60344"/>
        <dbReference type="EC" id="4.98.1.1"/>
    </reaction>
</comment>
<keyword evidence="4 7" id="KW-0456">Lyase</keyword>
<dbReference type="InterPro" id="IPR001015">
    <property type="entry name" value="Ferrochelatase"/>
</dbReference>
<proteinExistence type="inferred from homology"/>
<keyword evidence="2 7" id="KW-0408">Iron</keyword>
<feature type="binding site" evidence="7">
    <location>
        <position position="220"/>
    </location>
    <ligand>
        <name>Fe(2+)</name>
        <dbReference type="ChEBI" id="CHEBI:29033"/>
    </ligand>
</feature>
<dbReference type="NCBIfam" id="TIGR00109">
    <property type="entry name" value="hemH"/>
    <property type="match status" value="1"/>
</dbReference>
<sequence>MCSKKYYAEAAENNLLDPHIRTLAAPRVGVLLVNLGTPATATAGDIRRYLAQFLSDQRVVELPAALWQIILRCFVLPFRPRKLVPKYASIWMDQGSPLLVYSQAQAQGLQQQLQAHGHSIPVRLAMRYGKPAMHDVLNELTALGCERILMVPMYPQYAASTTATAVDELNRYLRKRRNQPETRFIKSFCQHPAYIQPLVQSIQRHWQQHGKPQRLLLSFHGIPRRSVVAGDPYYRECMLTTAAVREALIDADVPVFASFQSRFGADQWLEPYTEPTLRQWAKEGVQSVQVACPGFLADCLETLEEIQQECRDAFLEEGGQNFSYIACLNDDKDWIAGLSDIVLQNLGGWELPKVTN</sequence>
<comment type="function">
    <text evidence="7">Catalyzes the ferrous insertion into protoporphyrin IX.</text>
</comment>